<name>Q49478_MYCGT</name>
<sequence length="72" mass="8070">GALPVKPKPLKGSKIGSPFKPLCTVEGFSIFAKLISYKALPLLSYLLIAKFCWPSRYFSTALRYLRLSSLEF</sequence>
<organism evidence="1">
    <name type="scientific">Mycoplasmoides genitalium</name>
    <name type="common">Mycoplasma genitalium</name>
    <dbReference type="NCBI Taxonomy" id="2097"/>
    <lineage>
        <taxon>Bacteria</taxon>
        <taxon>Bacillati</taxon>
        <taxon>Mycoplasmatota</taxon>
        <taxon>Mycoplasmoidales</taxon>
        <taxon>Mycoplasmoidaceae</taxon>
        <taxon>Mycoplasmoides</taxon>
    </lineage>
</organism>
<feature type="non-terminal residue" evidence="1">
    <location>
        <position position="1"/>
    </location>
</feature>
<dbReference type="EMBL" id="X61522">
    <property type="protein sequence ID" value="CAA43735.1"/>
    <property type="molecule type" value="Genomic_DNA"/>
</dbReference>
<feature type="non-terminal residue" evidence="1">
    <location>
        <position position="72"/>
    </location>
</feature>
<accession>Q49478</accession>
<dbReference type="AlphaFoldDB" id="Q49478"/>
<proteinExistence type="predicted"/>
<evidence type="ECO:0000313" key="1">
    <source>
        <dbReference type="EMBL" id="CAA43735.1"/>
    </source>
</evidence>
<reference evidence="1" key="1">
    <citation type="journal article" date="1991" name="Nucleic Acids Res.">
        <title>A random sequencing approach for placing markers on the physical map of Mycoplasma genitalium.</title>
        <authorList>
            <person name="Peterson S.N."/>
            <person name="Schramm N."/>
            <person name="Hu P.-C."/>
            <person name="Bott K.F."/>
            <person name="Hutchison C.A. III"/>
        </authorList>
    </citation>
    <scope>NUCLEOTIDE SEQUENCE</scope>
</reference>
<protein>
    <submittedName>
        <fullName evidence="1">Random genomic sequence MG15</fullName>
    </submittedName>
</protein>